<evidence type="ECO:0000256" key="9">
    <source>
        <dbReference type="ARBA" id="ARBA00023157"/>
    </source>
</evidence>
<dbReference type="GO" id="GO:0005886">
    <property type="term" value="C:plasma membrane"/>
    <property type="evidence" value="ECO:0007669"/>
    <property type="project" value="UniProtKB-SubCell"/>
</dbReference>
<dbReference type="InterPro" id="IPR038126">
    <property type="entry name" value="RAMP_sf"/>
</dbReference>
<evidence type="ECO:0000256" key="7">
    <source>
        <dbReference type="ARBA" id="ARBA00022989"/>
    </source>
</evidence>
<dbReference type="GO" id="GO:0043235">
    <property type="term" value="C:receptor complex"/>
    <property type="evidence" value="ECO:0007669"/>
    <property type="project" value="TreeGrafter"/>
</dbReference>
<dbReference type="AlphaFoldDB" id="A0AA88PD17"/>
<keyword evidence="4" id="KW-1003">Cell membrane</keyword>
<evidence type="ECO:0000256" key="1">
    <source>
        <dbReference type="ARBA" id="ARBA00004251"/>
    </source>
</evidence>
<evidence type="ECO:0000256" key="8">
    <source>
        <dbReference type="ARBA" id="ARBA00023136"/>
    </source>
</evidence>
<evidence type="ECO:0000256" key="6">
    <source>
        <dbReference type="ARBA" id="ARBA00022729"/>
    </source>
</evidence>
<dbReference type="GO" id="GO:0072659">
    <property type="term" value="P:protein localization to plasma membrane"/>
    <property type="evidence" value="ECO:0007669"/>
    <property type="project" value="TreeGrafter"/>
</dbReference>
<keyword evidence="7" id="KW-1133">Transmembrane helix</keyword>
<keyword evidence="12" id="KW-1185">Reference proteome</keyword>
<dbReference type="GO" id="GO:0006886">
    <property type="term" value="P:intracellular protein transport"/>
    <property type="evidence" value="ECO:0007669"/>
    <property type="project" value="InterPro"/>
</dbReference>
<dbReference type="GO" id="GO:0031623">
    <property type="term" value="P:receptor internalization"/>
    <property type="evidence" value="ECO:0007669"/>
    <property type="project" value="TreeGrafter"/>
</dbReference>
<accession>A0AA88PD17</accession>
<dbReference type="Pfam" id="PF04901">
    <property type="entry name" value="RAMP"/>
    <property type="match status" value="1"/>
</dbReference>
<reference evidence="11" key="1">
    <citation type="submission" date="2023-08" db="EMBL/GenBank/DDBJ databases">
        <title>Chromosome-level Genome Assembly of mud carp (Cirrhinus molitorella).</title>
        <authorList>
            <person name="Liu H."/>
        </authorList>
    </citation>
    <scope>NUCLEOTIDE SEQUENCE</scope>
    <source>
        <strain evidence="11">Prfri</strain>
        <tissue evidence="11">Muscle</tissue>
    </source>
</reference>
<evidence type="ECO:0000256" key="5">
    <source>
        <dbReference type="ARBA" id="ARBA00022692"/>
    </source>
</evidence>
<proteinExistence type="inferred from homology"/>
<comment type="subcellular location">
    <subcellularLocation>
        <location evidence="1">Cell membrane</location>
        <topology evidence="1">Single-pass type I membrane protein</topology>
    </subcellularLocation>
</comment>
<dbReference type="InterPro" id="IPR006985">
    <property type="entry name" value="RAMP"/>
</dbReference>
<keyword evidence="10" id="KW-0675">Receptor</keyword>
<dbReference type="GO" id="GO:0015026">
    <property type="term" value="F:coreceptor activity"/>
    <property type="evidence" value="ECO:0007669"/>
    <property type="project" value="InterPro"/>
</dbReference>
<organism evidence="11 12">
    <name type="scientific">Cirrhinus molitorella</name>
    <name type="common">mud carp</name>
    <dbReference type="NCBI Taxonomy" id="172907"/>
    <lineage>
        <taxon>Eukaryota</taxon>
        <taxon>Metazoa</taxon>
        <taxon>Chordata</taxon>
        <taxon>Craniata</taxon>
        <taxon>Vertebrata</taxon>
        <taxon>Euteleostomi</taxon>
        <taxon>Actinopterygii</taxon>
        <taxon>Neopterygii</taxon>
        <taxon>Teleostei</taxon>
        <taxon>Ostariophysi</taxon>
        <taxon>Cypriniformes</taxon>
        <taxon>Cyprinidae</taxon>
        <taxon>Labeoninae</taxon>
        <taxon>Labeonini</taxon>
        <taxon>Cirrhinus</taxon>
    </lineage>
</organism>
<keyword evidence="6" id="KW-0732">Signal</keyword>
<evidence type="ECO:0000313" key="11">
    <source>
        <dbReference type="EMBL" id="KAK2870368.1"/>
    </source>
</evidence>
<keyword evidence="3" id="KW-0813">Transport</keyword>
<evidence type="ECO:0000256" key="4">
    <source>
        <dbReference type="ARBA" id="ARBA00022475"/>
    </source>
</evidence>
<dbReference type="EMBL" id="JAUYZG010000024">
    <property type="protein sequence ID" value="KAK2870368.1"/>
    <property type="molecule type" value="Genomic_DNA"/>
</dbReference>
<protein>
    <submittedName>
        <fullName evidence="11">Uncharacterized protein</fullName>
    </submittedName>
</protein>
<evidence type="ECO:0000256" key="2">
    <source>
        <dbReference type="ARBA" id="ARBA00007087"/>
    </source>
</evidence>
<dbReference type="Proteomes" id="UP001187343">
    <property type="component" value="Unassembled WGS sequence"/>
</dbReference>
<dbReference type="GO" id="GO:0007186">
    <property type="term" value="P:G protein-coupled receptor signaling pathway"/>
    <property type="evidence" value="ECO:0007669"/>
    <property type="project" value="TreeGrafter"/>
</dbReference>
<dbReference type="GO" id="GO:0006816">
    <property type="term" value="P:calcium ion transport"/>
    <property type="evidence" value="ECO:0007669"/>
    <property type="project" value="TreeGrafter"/>
</dbReference>
<keyword evidence="8" id="KW-0472">Membrane</keyword>
<dbReference type="GO" id="GO:0001525">
    <property type="term" value="P:angiogenesis"/>
    <property type="evidence" value="ECO:0007669"/>
    <property type="project" value="TreeGrafter"/>
</dbReference>
<keyword evidence="5" id="KW-0812">Transmembrane</keyword>
<dbReference type="GO" id="GO:0008277">
    <property type="term" value="P:regulation of G protein-coupled receptor signaling pathway"/>
    <property type="evidence" value="ECO:0007669"/>
    <property type="project" value="InterPro"/>
</dbReference>
<evidence type="ECO:0000256" key="10">
    <source>
        <dbReference type="ARBA" id="ARBA00023170"/>
    </source>
</evidence>
<evidence type="ECO:0000256" key="3">
    <source>
        <dbReference type="ARBA" id="ARBA00022448"/>
    </source>
</evidence>
<comment type="similarity">
    <text evidence="2">Belongs to the RAMP family.</text>
</comment>
<keyword evidence="9" id="KW-1015">Disulfide bond</keyword>
<dbReference type="Gene3D" id="1.10.150.510">
    <property type="entry name" value="Receptor activity modifying family"/>
    <property type="match status" value="1"/>
</dbReference>
<evidence type="ECO:0000313" key="12">
    <source>
        <dbReference type="Proteomes" id="UP001187343"/>
    </source>
</evidence>
<dbReference type="GO" id="GO:0009986">
    <property type="term" value="C:cell surface"/>
    <property type="evidence" value="ECO:0007669"/>
    <property type="project" value="TreeGrafter"/>
</dbReference>
<name>A0AA88PD17_9TELE</name>
<dbReference type="PANTHER" id="PTHR14076">
    <property type="entry name" value="RECEPTOR ACTIVITY MODIFYING PROTEIN RAMP"/>
    <property type="match status" value="1"/>
</dbReference>
<dbReference type="GO" id="GO:0032870">
    <property type="term" value="P:cellular response to hormone stimulus"/>
    <property type="evidence" value="ECO:0007669"/>
    <property type="project" value="TreeGrafter"/>
</dbReference>
<sequence>MFHLSGLLLLLLDPSVIGGQMTQDNKTAFEGQMTQDNKTAFEDETITVKNESVQQKPDTFLNTERPDVMYESNENFQTQEYQKPYFPCNEEDLEDYGGKCRINFNESMSELGKENWCNMEMVIRNYNKLTECMETESFLSGCFYPNRVVEQLFVKIHQQYFSLCSNEEDLSDAPAGVVLVSTLLPILLLPFIVYIVVWKSSLRD</sequence>
<comment type="caution">
    <text evidence="11">The sequence shown here is derived from an EMBL/GenBank/DDBJ whole genome shotgun (WGS) entry which is preliminary data.</text>
</comment>
<gene>
    <name evidence="11" type="ORF">Q8A67_024760</name>
</gene>
<dbReference type="PANTHER" id="PTHR14076:SF9">
    <property type="entry name" value="RECEPTOR ACTIVITY-MODIFYING PROTEIN 2"/>
    <property type="match status" value="1"/>
</dbReference>